<dbReference type="PANTHER" id="PTHR11011">
    <property type="entry name" value="MALE STERILITY PROTEIN 2-RELATED"/>
    <property type="match status" value="1"/>
</dbReference>
<dbReference type="InterPro" id="IPR013120">
    <property type="entry name" value="FAR_NAD-bd"/>
</dbReference>
<keyword evidence="3 4" id="KW-0443">Lipid metabolism</keyword>
<dbReference type="CDD" id="cd05236">
    <property type="entry name" value="FAR-N_SDR_e"/>
    <property type="match status" value="1"/>
</dbReference>
<feature type="domain" description="Fatty acyl-CoA reductase C-terminal" evidence="5">
    <location>
        <begin position="390"/>
        <end position="460"/>
    </location>
</feature>
<keyword evidence="2 4" id="KW-0444">Lipid biosynthesis</keyword>
<name>A0AAP0RW56_LIQFO</name>
<comment type="function">
    <text evidence="4">Catalyzes the reduction of fatty acyl-CoA to fatty alcohols.</text>
</comment>
<evidence type="ECO:0000256" key="2">
    <source>
        <dbReference type="ARBA" id="ARBA00022516"/>
    </source>
</evidence>
<feature type="domain" description="Thioester reductase (TE)" evidence="6">
    <location>
        <begin position="1"/>
        <end position="289"/>
    </location>
</feature>
<dbReference type="GO" id="GO:0102965">
    <property type="term" value="F:alcohol-forming long-chain fatty acyl-CoA reductase activity"/>
    <property type="evidence" value="ECO:0007669"/>
    <property type="project" value="UniProtKB-EC"/>
</dbReference>
<organism evidence="7 8">
    <name type="scientific">Liquidambar formosana</name>
    <name type="common">Formosan gum</name>
    <dbReference type="NCBI Taxonomy" id="63359"/>
    <lineage>
        <taxon>Eukaryota</taxon>
        <taxon>Viridiplantae</taxon>
        <taxon>Streptophyta</taxon>
        <taxon>Embryophyta</taxon>
        <taxon>Tracheophyta</taxon>
        <taxon>Spermatophyta</taxon>
        <taxon>Magnoliopsida</taxon>
        <taxon>eudicotyledons</taxon>
        <taxon>Gunneridae</taxon>
        <taxon>Pentapetalae</taxon>
        <taxon>Saxifragales</taxon>
        <taxon>Altingiaceae</taxon>
        <taxon>Liquidambar</taxon>
    </lineage>
</organism>
<evidence type="ECO:0000313" key="8">
    <source>
        <dbReference type="Proteomes" id="UP001415857"/>
    </source>
</evidence>
<keyword evidence="4" id="KW-0560">Oxidoreductase</keyword>
<dbReference type="Pfam" id="PF07993">
    <property type="entry name" value="NAD_binding_4"/>
    <property type="match status" value="1"/>
</dbReference>
<dbReference type="CDD" id="cd09071">
    <property type="entry name" value="FAR_C"/>
    <property type="match status" value="1"/>
</dbReference>
<dbReference type="InterPro" id="IPR033640">
    <property type="entry name" value="FAR_C"/>
</dbReference>
<proteinExistence type="inferred from homology"/>
<dbReference type="Pfam" id="PF03015">
    <property type="entry name" value="Sterile"/>
    <property type="match status" value="1"/>
</dbReference>
<dbReference type="GO" id="GO:0035336">
    <property type="term" value="P:long-chain fatty-acyl-CoA metabolic process"/>
    <property type="evidence" value="ECO:0007669"/>
    <property type="project" value="TreeGrafter"/>
</dbReference>
<evidence type="ECO:0000313" key="7">
    <source>
        <dbReference type="EMBL" id="KAK9286230.1"/>
    </source>
</evidence>
<dbReference type="Proteomes" id="UP001415857">
    <property type="component" value="Unassembled WGS sequence"/>
</dbReference>
<protein>
    <recommendedName>
        <fullName evidence="4">Fatty acyl-CoA reductase</fullName>
        <ecNumber evidence="4">1.2.1.84</ecNumber>
    </recommendedName>
</protein>
<dbReference type="SUPFAM" id="SSF51735">
    <property type="entry name" value="NAD(P)-binding Rossmann-fold domains"/>
    <property type="match status" value="1"/>
</dbReference>
<dbReference type="EMBL" id="JBBPBK010000004">
    <property type="protein sequence ID" value="KAK9286230.1"/>
    <property type="molecule type" value="Genomic_DNA"/>
</dbReference>
<sequence length="466" mass="52005">MLRTVPDVGKIFLLIKAKDKDAAMDRMKSEIIDSELFKCLEQIHGKSYKAFMLNKLVPIVGNVCESNLGMDADSASEIAKEVDVIVNSAANTVFDERYDIALDTNTRGPSRLLGFAKKCKKLSLFLHVSTAYANGERQGIILEKPFCMGESIARERIISESPPISLPVLDIDAEIKLALDLRENAAATQKMKELGLERARLHGWQNTYVFTKAMGEMLISSMRGDIPVVIIRPSIIESTCRDPFPGWIQGNRMLDPLILSYGKGQLPGFLADPKTVTDVVPADMVVNATMAAMAKHGIAGQPGLSVYQVASSLVNPLVFNDVINFSRDYFTASPFMDSKGKRITIMGMKFFSSINDFSSYIWDEIGQQSGLMDADISDPMLSRRLEMKRKKKVDYVTHFAKMYEPYAFYGGWFDNSNTQKLMEEMSGEEMTNFGFDVGSIDWEDYISNVHIPGLMRHVMKGRLVAG</sequence>
<dbReference type="GO" id="GO:0080019">
    <property type="term" value="F:alcohol-forming very long-chain fatty acyl-CoA reductase activity"/>
    <property type="evidence" value="ECO:0007669"/>
    <property type="project" value="InterPro"/>
</dbReference>
<gene>
    <name evidence="7" type="ORF">L1049_014616</name>
</gene>
<reference evidence="7 8" key="1">
    <citation type="journal article" date="2024" name="Plant J.">
        <title>Genome sequences and population genomics reveal climatic adaptation and genomic divergence between two closely related sweetgum species.</title>
        <authorList>
            <person name="Xu W.Q."/>
            <person name="Ren C.Q."/>
            <person name="Zhang X.Y."/>
            <person name="Comes H.P."/>
            <person name="Liu X.H."/>
            <person name="Li Y.G."/>
            <person name="Kettle C.J."/>
            <person name="Jalonen R."/>
            <person name="Gaisberger H."/>
            <person name="Ma Y.Z."/>
            <person name="Qiu Y.X."/>
        </authorList>
    </citation>
    <scope>NUCLEOTIDE SEQUENCE [LARGE SCALE GENOMIC DNA]</scope>
    <source>
        <strain evidence="7">Hangzhou</strain>
    </source>
</reference>
<keyword evidence="4" id="KW-0521">NADP</keyword>
<dbReference type="InterPro" id="IPR026055">
    <property type="entry name" value="FAR"/>
</dbReference>
<dbReference type="PANTHER" id="PTHR11011:SF45">
    <property type="entry name" value="FATTY ACYL-COA REDUCTASE CG8306-RELATED"/>
    <property type="match status" value="1"/>
</dbReference>
<dbReference type="Gene3D" id="3.40.50.720">
    <property type="entry name" value="NAD(P)-binding Rossmann-like Domain"/>
    <property type="match status" value="1"/>
</dbReference>
<evidence type="ECO:0000259" key="6">
    <source>
        <dbReference type="Pfam" id="PF07993"/>
    </source>
</evidence>
<evidence type="ECO:0000256" key="3">
    <source>
        <dbReference type="ARBA" id="ARBA00023098"/>
    </source>
</evidence>
<evidence type="ECO:0000256" key="1">
    <source>
        <dbReference type="ARBA" id="ARBA00005928"/>
    </source>
</evidence>
<comment type="catalytic activity">
    <reaction evidence="4">
        <text>a long-chain fatty acyl-CoA + 2 NADPH + 2 H(+) = a long-chain primary fatty alcohol + 2 NADP(+) + CoA</text>
        <dbReference type="Rhea" id="RHEA:52716"/>
        <dbReference type="ChEBI" id="CHEBI:15378"/>
        <dbReference type="ChEBI" id="CHEBI:57287"/>
        <dbReference type="ChEBI" id="CHEBI:57783"/>
        <dbReference type="ChEBI" id="CHEBI:58349"/>
        <dbReference type="ChEBI" id="CHEBI:77396"/>
        <dbReference type="ChEBI" id="CHEBI:83139"/>
        <dbReference type="EC" id="1.2.1.84"/>
    </reaction>
</comment>
<dbReference type="InterPro" id="IPR036291">
    <property type="entry name" value="NAD(P)-bd_dom_sf"/>
</dbReference>
<accession>A0AAP0RW56</accession>
<dbReference type="EC" id="1.2.1.84" evidence="4"/>
<comment type="similarity">
    <text evidence="1 4">Belongs to the fatty acyl-CoA reductase family.</text>
</comment>
<dbReference type="AlphaFoldDB" id="A0AAP0RW56"/>
<evidence type="ECO:0000256" key="4">
    <source>
        <dbReference type="RuleBase" id="RU363097"/>
    </source>
</evidence>
<evidence type="ECO:0000259" key="5">
    <source>
        <dbReference type="Pfam" id="PF03015"/>
    </source>
</evidence>
<comment type="caution">
    <text evidence="7">The sequence shown here is derived from an EMBL/GenBank/DDBJ whole genome shotgun (WGS) entry which is preliminary data.</text>
</comment>
<dbReference type="GO" id="GO:0010345">
    <property type="term" value="P:suberin biosynthetic process"/>
    <property type="evidence" value="ECO:0007669"/>
    <property type="project" value="TreeGrafter"/>
</dbReference>
<keyword evidence="8" id="KW-1185">Reference proteome</keyword>